<keyword evidence="7" id="KW-0325">Glycoprotein</keyword>
<name>R0KW55_ANAPL</name>
<dbReference type="EMBL" id="KB746756">
    <property type="protein sequence ID" value="EOA93349.1"/>
    <property type="molecule type" value="Genomic_DNA"/>
</dbReference>
<keyword evidence="11" id="KW-1185">Reference proteome</keyword>
<evidence type="ECO:0000313" key="11">
    <source>
        <dbReference type="Proteomes" id="UP000296049"/>
    </source>
</evidence>
<evidence type="ECO:0000256" key="6">
    <source>
        <dbReference type="ARBA" id="ARBA00023136"/>
    </source>
</evidence>
<accession>R0KW55</accession>
<evidence type="ECO:0000256" key="5">
    <source>
        <dbReference type="ARBA" id="ARBA00022989"/>
    </source>
</evidence>
<comment type="subcellular location">
    <subcellularLocation>
        <location evidence="1">Membrane</location>
        <topology evidence="1">Multi-pass membrane protein</topology>
    </subcellularLocation>
</comment>
<feature type="transmembrane region" description="Helical" evidence="9">
    <location>
        <begin position="20"/>
        <end position="45"/>
    </location>
</feature>
<dbReference type="GO" id="GO:0016020">
    <property type="term" value="C:membrane"/>
    <property type="evidence" value="ECO:0007669"/>
    <property type="project" value="UniProtKB-SubCell"/>
</dbReference>
<evidence type="ECO:0000256" key="3">
    <source>
        <dbReference type="ARBA" id="ARBA00022692"/>
    </source>
</evidence>
<evidence type="ECO:0000256" key="1">
    <source>
        <dbReference type="ARBA" id="ARBA00004141"/>
    </source>
</evidence>
<dbReference type="AlphaFoldDB" id="R0KW55"/>
<dbReference type="Pfam" id="PF10268">
    <property type="entry name" value="Tmemb_161AB"/>
    <property type="match status" value="1"/>
</dbReference>
<dbReference type="InterPro" id="IPR019395">
    <property type="entry name" value="Transmembrane_161A/B"/>
</dbReference>
<keyword evidence="4" id="KW-0732">Signal</keyword>
<keyword evidence="6 9" id="KW-0472">Membrane</keyword>
<organism evidence="10 11">
    <name type="scientific">Anas platyrhynchos</name>
    <name type="common">Mallard</name>
    <name type="synonym">Anas boschas</name>
    <dbReference type="NCBI Taxonomy" id="8839"/>
    <lineage>
        <taxon>Eukaryota</taxon>
        <taxon>Metazoa</taxon>
        <taxon>Chordata</taxon>
        <taxon>Craniata</taxon>
        <taxon>Vertebrata</taxon>
        <taxon>Euteleostomi</taxon>
        <taxon>Archelosauria</taxon>
        <taxon>Archosauria</taxon>
        <taxon>Dinosauria</taxon>
        <taxon>Saurischia</taxon>
        <taxon>Theropoda</taxon>
        <taxon>Coelurosauria</taxon>
        <taxon>Aves</taxon>
        <taxon>Neognathae</taxon>
        <taxon>Galloanserae</taxon>
        <taxon>Anseriformes</taxon>
        <taxon>Anatidae</taxon>
        <taxon>Anatinae</taxon>
        <taxon>Anas</taxon>
    </lineage>
</organism>
<comment type="similarity">
    <text evidence="2">Belongs to the TMEM161 family.</text>
</comment>
<gene>
    <name evidence="10" type="ORF">Anapl_18744</name>
</gene>
<keyword evidence="5 9" id="KW-1133">Transmembrane helix</keyword>
<reference evidence="11" key="1">
    <citation type="journal article" date="2013" name="Nat. Genet.">
        <title>The duck genome and transcriptome provide insight into an avian influenza virus reservoir species.</title>
        <authorList>
            <person name="Huang Y."/>
            <person name="Li Y."/>
            <person name="Burt D.W."/>
            <person name="Chen H."/>
            <person name="Zhang Y."/>
            <person name="Qian W."/>
            <person name="Kim H."/>
            <person name="Gan S."/>
            <person name="Zhao Y."/>
            <person name="Li J."/>
            <person name="Yi K."/>
            <person name="Feng H."/>
            <person name="Zhu P."/>
            <person name="Li B."/>
            <person name="Liu Q."/>
            <person name="Fairley S."/>
            <person name="Magor K.E."/>
            <person name="Du Z."/>
            <person name="Hu X."/>
            <person name="Goodman L."/>
            <person name="Tafer H."/>
            <person name="Vignal A."/>
            <person name="Lee T."/>
            <person name="Kim K.W."/>
            <person name="Sheng Z."/>
            <person name="An Y."/>
            <person name="Searle S."/>
            <person name="Herrero J."/>
            <person name="Groenen M.A."/>
            <person name="Crooijmans R.P."/>
            <person name="Faraut T."/>
            <person name="Cai Q."/>
            <person name="Webster R.G."/>
            <person name="Aldridge J.R."/>
            <person name="Warren W.C."/>
            <person name="Bartschat S."/>
            <person name="Kehr S."/>
            <person name="Marz M."/>
            <person name="Stadler P.F."/>
            <person name="Smith J."/>
            <person name="Kraus R.H."/>
            <person name="Zhao Y."/>
            <person name="Ren L."/>
            <person name="Fei J."/>
            <person name="Morisson M."/>
            <person name="Kaiser P."/>
            <person name="Griffin D.K."/>
            <person name="Rao M."/>
            <person name="Pitel F."/>
            <person name="Wang J."/>
            <person name="Li N."/>
        </authorList>
    </citation>
    <scope>NUCLEOTIDE SEQUENCE [LARGE SCALE GENOMIC DNA]</scope>
</reference>
<evidence type="ECO:0000256" key="4">
    <source>
        <dbReference type="ARBA" id="ARBA00022729"/>
    </source>
</evidence>
<evidence type="ECO:0000256" key="9">
    <source>
        <dbReference type="SAM" id="Phobius"/>
    </source>
</evidence>
<keyword evidence="3 9" id="KW-0812">Transmembrane</keyword>
<evidence type="ECO:0000256" key="7">
    <source>
        <dbReference type="ARBA" id="ARBA00023180"/>
    </source>
</evidence>
<evidence type="ECO:0000256" key="8">
    <source>
        <dbReference type="ARBA" id="ARBA00040182"/>
    </source>
</evidence>
<proteinExistence type="inferred from homology"/>
<dbReference type="PANTHER" id="PTHR13624:SF4">
    <property type="entry name" value="TRANSMEMBRANE PROTEIN 161A"/>
    <property type="match status" value="1"/>
</dbReference>
<sequence>MRREAGRIAAVEIQRKITRIYCYVSVVSLQYLGPVILTLHCALLLKTLGDRHREGSRCLCLGDSPRAGVAGPRRVLVLPGAPLHAVGCHSAAAFLPCQRAPDGFMGSRHRWLAKVCGPGPG</sequence>
<protein>
    <recommendedName>
        <fullName evidence="8">Transmembrane protein 161A</fullName>
    </recommendedName>
</protein>
<evidence type="ECO:0000256" key="2">
    <source>
        <dbReference type="ARBA" id="ARBA00009706"/>
    </source>
</evidence>
<evidence type="ECO:0000313" key="10">
    <source>
        <dbReference type="EMBL" id="EOA93349.1"/>
    </source>
</evidence>
<dbReference type="Proteomes" id="UP000296049">
    <property type="component" value="Unassembled WGS sequence"/>
</dbReference>
<dbReference type="PANTHER" id="PTHR13624">
    <property type="entry name" value="RE42071P"/>
    <property type="match status" value="1"/>
</dbReference>